<gene>
    <name evidence="10" type="ORF">BC936DRAFT_141626</name>
</gene>
<dbReference type="InterPro" id="IPR011059">
    <property type="entry name" value="Metal-dep_hydrolase_composite"/>
</dbReference>
<feature type="domain" description="Amidohydrolase-related" evidence="9">
    <location>
        <begin position="71"/>
        <end position="466"/>
    </location>
</feature>
<dbReference type="AlphaFoldDB" id="A0A433A1X6"/>
<evidence type="ECO:0000256" key="1">
    <source>
        <dbReference type="ARBA" id="ARBA00004984"/>
    </source>
</evidence>
<evidence type="ECO:0000256" key="5">
    <source>
        <dbReference type="ARBA" id="ARBA00022833"/>
    </source>
</evidence>
<dbReference type="Proteomes" id="UP000268093">
    <property type="component" value="Unassembled WGS sequence"/>
</dbReference>
<dbReference type="InterPro" id="IPR032466">
    <property type="entry name" value="Metal_Hydrolase"/>
</dbReference>
<dbReference type="SUPFAM" id="SSF51556">
    <property type="entry name" value="Metallo-dependent hydrolases"/>
    <property type="match status" value="1"/>
</dbReference>
<dbReference type="InterPro" id="IPR014311">
    <property type="entry name" value="Guanine_deaminase"/>
</dbReference>
<dbReference type="GO" id="GO:0008270">
    <property type="term" value="F:zinc ion binding"/>
    <property type="evidence" value="ECO:0007669"/>
    <property type="project" value="UniProtKB-UniRule"/>
</dbReference>
<sequence>MNNETLATVYHGIIIHSLDIGNLEFIRNGLLAVHPDGHIAFLERDVGQLVKEHLFIIFSYSQVVTLSEHQFLIPGFIDTHAHAPQYVYAGTGLDLPLLNWLSTYTFPRESAFSSPTYALDVYKRVISRFLRNGTTTCAWFATIHLEATKLLVDVIRANGQRAFVGKVNMDTCGPDYYVEKIDDSVESTRDFIQYVLDSEPDTSKSSNSSNTAKPTRLVTPIITPRFAVSCTAPLLDSLSTLASEHDLPIQSHLSENPSECELVQSLFPHCRDYTSVYDHYKLLTPRTIMAHGIHLSSEEIAILRDRGTGISHCPNSNFALQSGVCDVRRLLNAGVKVGLGTDVAGGYAPSILDAVRQAMTASKACKIQYLARAEERVERDPDYNVLTIPEVFYLATMGGAKLLNLEDVVGNFVPGKEFDALLVDVGVADGPIDVFDHDTTESLFEKFLYLGDERSLRAVWVKGRRVAGSSNSDEF</sequence>
<dbReference type="Pfam" id="PF01979">
    <property type="entry name" value="Amidohydro_1"/>
    <property type="match status" value="1"/>
</dbReference>
<evidence type="ECO:0000313" key="10">
    <source>
        <dbReference type="EMBL" id="RUO96684.1"/>
    </source>
</evidence>
<evidence type="ECO:0000256" key="3">
    <source>
        <dbReference type="ARBA" id="ARBA00022723"/>
    </source>
</evidence>
<comment type="cofactor">
    <cofactor evidence="8">
        <name>Zn(2+)</name>
        <dbReference type="ChEBI" id="CHEBI:29105"/>
    </cofactor>
    <text evidence="8">Binds 1 zinc ion per subunit.</text>
</comment>
<dbReference type="InterPro" id="IPR006680">
    <property type="entry name" value="Amidohydro-rel"/>
</dbReference>
<keyword evidence="4 8" id="KW-0378">Hydrolase</keyword>
<comment type="function">
    <text evidence="7 8">Catalyzes the hydrolytic deamination of guanine, producing xanthine and ammonia.</text>
</comment>
<evidence type="ECO:0000256" key="2">
    <source>
        <dbReference type="ARBA" id="ARBA00006745"/>
    </source>
</evidence>
<dbReference type="UniPathway" id="UPA00603">
    <property type="reaction ID" value="UER00660"/>
</dbReference>
<dbReference type="FunFam" id="3.20.20.140:FF:000022">
    <property type="entry name" value="Guanine deaminase"/>
    <property type="match status" value="1"/>
</dbReference>
<evidence type="ECO:0000256" key="6">
    <source>
        <dbReference type="ARBA" id="ARBA00051148"/>
    </source>
</evidence>
<protein>
    <recommendedName>
        <fullName evidence="8">Guanine deaminase</fullName>
        <shortName evidence="8">Guanase</shortName>
        <ecNumber evidence="8">3.5.4.3</ecNumber>
    </recommendedName>
    <alternativeName>
        <fullName evidence="8">Guanine aminohydrolase</fullName>
    </alternativeName>
</protein>
<dbReference type="Gene3D" id="2.30.40.10">
    <property type="entry name" value="Urease, subunit C, domain 1"/>
    <property type="match status" value="1"/>
</dbReference>
<dbReference type="EC" id="3.5.4.3" evidence="8"/>
<dbReference type="PANTHER" id="PTHR11271">
    <property type="entry name" value="GUANINE DEAMINASE"/>
    <property type="match status" value="1"/>
</dbReference>
<comment type="similarity">
    <text evidence="2 8">Belongs to the metallo-dependent hydrolases superfamily. ATZ/TRZ family.</text>
</comment>
<dbReference type="GO" id="GO:0005829">
    <property type="term" value="C:cytosol"/>
    <property type="evidence" value="ECO:0007669"/>
    <property type="project" value="TreeGrafter"/>
</dbReference>
<keyword evidence="11" id="KW-1185">Reference proteome</keyword>
<organism evidence="10 11">
    <name type="scientific">Jimgerdemannia flammicorona</name>
    <dbReference type="NCBI Taxonomy" id="994334"/>
    <lineage>
        <taxon>Eukaryota</taxon>
        <taxon>Fungi</taxon>
        <taxon>Fungi incertae sedis</taxon>
        <taxon>Mucoromycota</taxon>
        <taxon>Mucoromycotina</taxon>
        <taxon>Endogonomycetes</taxon>
        <taxon>Endogonales</taxon>
        <taxon>Endogonaceae</taxon>
        <taxon>Jimgerdemannia</taxon>
    </lineage>
</organism>
<dbReference type="InterPro" id="IPR051607">
    <property type="entry name" value="Metallo-dep_hydrolases"/>
</dbReference>
<dbReference type="OrthoDB" id="194468at2759"/>
<proteinExistence type="inferred from homology"/>
<dbReference type="GO" id="GO:0006147">
    <property type="term" value="P:guanine catabolic process"/>
    <property type="evidence" value="ECO:0007669"/>
    <property type="project" value="UniProtKB-UniRule"/>
</dbReference>
<dbReference type="PANTHER" id="PTHR11271:SF6">
    <property type="entry name" value="GUANINE DEAMINASE"/>
    <property type="match status" value="1"/>
</dbReference>
<reference evidence="10 11" key="1">
    <citation type="journal article" date="2018" name="New Phytol.">
        <title>Phylogenomics of Endogonaceae and evolution of mycorrhizas within Mucoromycota.</title>
        <authorList>
            <person name="Chang Y."/>
            <person name="Desiro A."/>
            <person name="Na H."/>
            <person name="Sandor L."/>
            <person name="Lipzen A."/>
            <person name="Clum A."/>
            <person name="Barry K."/>
            <person name="Grigoriev I.V."/>
            <person name="Martin F.M."/>
            <person name="Stajich J.E."/>
            <person name="Smith M.E."/>
            <person name="Bonito G."/>
            <person name="Spatafora J.W."/>
        </authorList>
    </citation>
    <scope>NUCLEOTIDE SEQUENCE [LARGE SCALE GENOMIC DNA]</scope>
    <source>
        <strain evidence="10 11">GMNB39</strain>
    </source>
</reference>
<dbReference type="EMBL" id="RBNI01020132">
    <property type="protein sequence ID" value="RUO96684.1"/>
    <property type="molecule type" value="Genomic_DNA"/>
</dbReference>
<dbReference type="Gene3D" id="3.20.20.140">
    <property type="entry name" value="Metal-dependent hydrolases"/>
    <property type="match status" value="1"/>
</dbReference>
<accession>A0A433A1X6</accession>
<evidence type="ECO:0000259" key="9">
    <source>
        <dbReference type="Pfam" id="PF01979"/>
    </source>
</evidence>
<keyword evidence="3 8" id="KW-0479">Metal-binding</keyword>
<evidence type="ECO:0000256" key="7">
    <source>
        <dbReference type="ARBA" id="ARBA00056079"/>
    </source>
</evidence>
<evidence type="ECO:0000256" key="8">
    <source>
        <dbReference type="RuleBase" id="RU366009"/>
    </source>
</evidence>
<name>A0A433A1X6_9FUNG</name>
<evidence type="ECO:0000313" key="11">
    <source>
        <dbReference type="Proteomes" id="UP000268093"/>
    </source>
</evidence>
<comment type="catalytic activity">
    <reaction evidence="6 8">
        <text>guanine + H2O + H(+) = xanthine + NH4(+)</text>
        <dbReference type="Rhea" id="RHEA:14665"/>
        <dbReference type="ChEBI" id="CHEBI:15377"/>
        <dbReference type="ChEBI" id="CHEBI:15378"/>
        <dbReference type="ChEBI" id="CHEBI:16235"/>
        <dbReference type="ChEBI" id="CHEBI:17712"/>
        <dbReference type="ChEBI" id="CHEBI:28938"/>
        <dbReference type="EC" id="3.5.4.3"/>
    </reaction>
</comment>
<keyword evidence="5 8" id="KW-0862">Zinc</keyword>
<dbReference type="NCBIfam" id="TIGR02967">
    <property type="entry name" value="guan_deamin"/>
    <property type="match status" value="1"/>
</dbReference>
<dbReference type="GO" id="GO:0008892">
    <property type="term" value="F:guanine deaminase activity"/>
    <property type="evidence" value="ECO:0007669"/>
    <property type="project" value="UniProtKB-UniRule"/>
</dbReference>
<comment type="caution">
    <text evidence="10">The sequence shown here is derived from an EMBL/GenBank/DDBJ whole genome shotgun (WGS) entry which is preliminary data.</text>
</comment>
<comment type="pathway">
    <text evidence="1 8">Purine metabolism; guanine degradation; xanthine from guanine: step 1/1.</text>
</comment>
<evidence type="ECO:0000256" key="4">
    <source>
        <dbReference type="ARBA" id="ARBA00022801"/>
    </source>
</evidence>